<dbReference type="GO" id="GO:0016020">
    <property type="term" value="C:membrane"/>
    <property type="evidence" value="ECO:0007669"/>
    <property type="project" value="UniProtKB-SubCell"/>
</dbReference>
<dbReference type="OrthoDB" id="536948at2759"/>
<organism evidence="11">
    <name type="scientific">Amphimedon queenslandica</name>
    <name type="common">Sponge</name>
    <dbReference type="NCBI Taxonomy" id="400682"/>
    <lineage>
        <taxon>Eukaryota</taxon>
        <taxon>Metazoa</taxon>
        <taxon>Porifera</taxon>
        <taxon>Demospongiae</taxon>
        <taxon>Heteroscleromorpha</taxon>
        <taxon>Haplosclerida</taxon>
        <taxon>Niphatidae</taxon>
        <taxon>Amphimedon</taxon>
    </lineage>
</organism>
<dbReference type="EnsemblMetazoa" id="Aqu2.1.00334_001">
    <property type="protein sequence ID" value="Aqu2.1.00334_001"/>
    <property type="gene ID" value="Aqu2.1.00334"/>
</dbReference>
<dbReference type="SUPFAM" id="SSF56487">
    <property type="entry name" value="SRCR-like"/>
    <property type="match status" value="2"/>
</dbReference>
<evidence type="ECO:0000256" key="8">
    <source>
        <dbReference type="ARBA" id="ARBA00023180"/>
    </source>
</evidence>
<protein>
    <recommendedName>
        <fullName evidence="10">SRCR domain-containing protein</fullName>
    </recommendedName>
</protein>
<feature type="disulfide bond" evidence="9">
    <location>
        <begin position="26"/>
        <end position="36"/>
    </location>
</feature>
<keyword evidence="6" id="KW-0472">Membrane</keyword>
<name>A0A1X7SE52_AMPQE</name>
<dbReference type="Gene3D" id="3.10.250.10">
    <property type="entry name" value="SRCR-like domain"/>
    <property type="match status" value="2"/>
</dbReference>
<evidence type="ECO:0000256" key="1">
    <source>
        <dbReference type="ARBA" id="ARBA00004167"/>
    </source>
</evidence>
<reference evidence="11" key="1">
    <citation type="submission" date="2017-05" db="UniProtKB">
        <authorList>
            <consortium name="EnsemblMetazoa"/>
        </authorList>
    </citation>
    <scope>IDENTIFICATION</scope>
</reference>
<evidence type="ECO:0000256" key="6">
    <source>
        <dbReference type="ARBA" id="ARBA00023136"/>
    </source>
</evidence>
<dbReference type="SMART" id="SM00202">
    <property type="entry name" value="SR"/>
    <property type="match status" value="1"/>
</dbReference>
<comment type="subcellular location">
    <subcellularLocation>
        <location evidence="1">Membrane</location>
        <topology evidence="1">Single-pass membrane protein</topology>
    </subcellularLocation>
</comment>
<accession>A0A1X7SE52</accession>
<comment type="caution">
    <text evidence="9">Lacks conserved residue(s) required for the propagation of feature annotation.</text>
</comment>
<dbReference type="InterPro" id="IPR036772">
    <property type="entry name" value="SRCR-like_dom_sf"/>
</dbReference>
<dbReference type="FunFam" id="3.10.250.10:FF:000016">
    <property type="entry name" value="Scavenger receptor cysteine-rich protein type 12"/>
    <property type="match status" value="1"/>
</dbReference>
<dbReference type="STRING" id="400682.A0A1X7SE52"/>
<evidence type="ECO:0000256" key="3">
    <source>
        <dbReference type="ARBA" id="ARBA00022729"/>
    </source>
</evidence>
<dbReference type="PROSITE" id="PS50287">
    <property type="entry name" value="SRCR_2"/>
    <property type="match status" value="2"/>
</dbReference>
<keyword evidence="4" id="KW-0677">Repeat</keyword>
<keyword evidence="7 9" id="KW-1015">Disulfide bond</keyword>
<feature type="domain" description="SRCR" evidence="10">
    <location>
        <begin position="1"/>
        <end position="55"/>
    </location>
</feature>
<dbReference type="PRINTS" id="PR00258">
    <property type="entry name" value="SPERACTRCPTR"/>
</dbReference>
<dbReference type="PANTHER" id="PTHR48071">
    <property type="entry name" value="SRCR DOMAIN-CONTAINING PROTEIN"/>
    <property type="match status" value="1"/>
</dbReference>
<keyword evidence="3" id="KW-0732">Signal</keyword>
<proteinExistence type="predicted"/>
<evidence type="ECO:0000313" key="11">
    <source>
        <dbReference type="EnsemblMetazoa" id="Aqu2.1.00334_001"/>
    </source>
</evidence>
<dbReference type="Pfam" id="PF00530">
    <property type="entry name" value="SRCR"/>
    <property type="match status" value="2"/>
</dbReference>
<evidence type="ECO:0000256" key="9">
    <source>
        <dbReference type="PROSITE-ProRule" id="PRU00196"/>
    </source>
</evidence>
<keyword evidence="8" id="KW-0325">Glycoprotein</keyword>
<dbReference type="PROSITE" id="PS00420">
    <property type="entry name" value="SRCR_1"/>
    <property type="match status" value="1"/>
</dbReference>
<keyword evidence="5" id="KW-1133">Transmembrane helix</keyword>
<dbReference type="InParanoid" id="A0A1X7SE52"/>
<keyword evidence="2" id="KW-0812">Transmembrane</keyword>
<evidence type="ECO:0000256" key="4">
    <source>
        <dbReference type="ARBA" id="ARBA00022737"/>
    </source>
</evidence>
<dbReference type="PANTHER" id="PTHR48071:SF18">
    <property type="entry name" value="DELETED IN MALIGNANT BRAIN TUMORS 1 PROTEIN-RELATED"/>
    <property type="match status" value="1"/>
</dbReference>
<feature type="domain" description="SRCR" evidence="10">
    <location>
        <begin position="62"/>
        <end position="107"/>
    </location>
</feature>
<evidence type="ECO:0000256" key="2">
    <source>
        <dbReference type="ARBA" id="ARBA00022692"/>
    </source>
</evidence>
<sequence length="107" mass="11144">MTGGTARSFAYFGQGTGSILLDDVQCTGTEEFLTNCTHSSTHNCGHSEDAGVTCDVCTSGTLRLVGGSNSNEGRVELCQNGRWGTVCDDSWDNTDAGVACRQLGLGT</sequence>
<evidence type="ECO:0000256" key="7">
    <source>
        <dbReference type="ARBA" id="ARBA00023157"/>
    </source>
</evidence>
<dbReference type="AlphaFoldDB" id="A0A1X7SE52"/>
<evidence type="ECO:0000256" key="5">
    <source>
        <dbReference type="ARBA" id="ARBA00022989"/>
    </source>
</evidence>
<dbReference type="InterPro" id="IPR001190">
    <property type="entry name" value="SRCR"/>
</dbReference>
<evidence type="ECO:0000259" key="10">
    <source>
        <dbReference type="PROSITE" id="PS50287"/>
    </source>
</evidence>